<evidence type="ECO:0000259" key="1">
    <source>
        <dbReference type="PROSITE" id="PS50054"/>
    </source>
</evidence>
<dbReference type="eggNOG" id="KOG1717">
    <property type="taxonomic scope" value="Eukaryota"/>
</dbReference>
<feature type="domain" description="Tyrosine specific protein phosphatases" evidence="2">
    <location>
        <begin position="87"/>
        <end position="142"/>
    </location>
</feature>
<protein>
    <recommendedName>
        <fullName evidence="5">Dual specificity protein phosphatase</fullName>
    </recommendedName>
</protein>
<sequence>MHWGAFAAQHRATSLGGELGHVFGRLYVGSAAAAGSRRLLSAHGITHVLNCCRLPNALEGAEGAPSYLQLHLSDSTADGPRMASAVRRGVAFVDSALCSGGGVLIHCHRGISRSCALAIGYAVWRERITAEAALELVRRARPQCDPNLSYLCALKEWERHTRRPLQRTNSF</sequence>
<feature type="domain" description="Tyrosine-protein phosphatase" evidence="1">
    <location>
        <begin position="18"/>
        <end position="163"/>
    </location>
</feature>
<evidence type="ECO:0008006" key="5">
    <source>
        <dbReference type="Google" id="ProtNLM"/>
    </source>
</evidence>
<proteinExistence type="predicted"/>
<organism evidence="3 4">
    <name type="scientific">Emiliania huxleyi (strain CCMP1516)</name>
    <dbReference type="NCBI Taxonomy" id="280463"/>
    <lineage>
        <taxon>Eukaryota</taxon>
        <taxon>Haptista</taxon>
        <taxon>Haptophyta</taxon>
        <taxon>Prymnesiophyceae</taxon>
        <taxon>Isochrysidales</taxon>
        <taxon>Noelaerhabdaceae</taxon>
        <taxon>Emiliania</taxon>
    </lineage>
</organism>
<evidence type="ECO:0000313" key="3">
    <source>
        <dbReference type="EnsemblProtists" id="EOD12068"/>
    </source>
</evidence>
<dbReference type="OMA" id="DKKLHCQ"/>
<dbReference type="PROSITE" id="PS50054">
    <property type="entry name" value="TYR_PHOSPHATASE_DUAL"/>
    <property type="match status" value="1"/>
</dbReference>
<dbReference type="SMART" id="SM00195">
    <property type="entry name" value="DSPc"/>
    <property type="match status" value="1"/>
</dbReference>
<dbReference type="InterPro" id="IPR020422">
    <property type="entry name" value="TYR_PHOSPHATASE_DUAL_dom"/>
</dbReference>
<dbReference type="GO" id="GO:0005737">
    <property type="term" value="C:cytoplasm"/>
    <property type="evidence" value="ECO:0007669"/>
    <property type="project" value="TreeGrafter"/>
</dbReference>
<dbReference type="PROSITE" id="PS50056">
    <property type="entry name" value="TYR_PHOSPHATASE_2"/>
    <property type="match status" value="1"/>
</dbReference>
<evidence type="ECO:0000259" key="2">
    <source>
        <dbReference type="PROSITE" id="PS50056"/>
    </source>
</evidence>
<keyword evidence="4" id="KW-1185">Reference proteome</keyword>
<dbReference type="InterPro" id="IPR000387">
    <property type="entry name" value="Tyr_Pase_dom"/>
</dbReference>
<dbReference type="STRING" id="2903.R1BPU7"/>
<dbReference type="CDD" id="cd14498">
    <property type="entry name" value="DSP"/>
    <property type="match status" value="1"/>
</dbReference>
<dbReference type="PRINTS" id="PR01908">
    <property type="entry name" value="ADSPHPHTASE"/>
</dbReference>
<dbReference type="Pfam" id="PF00782">
    <property type="entry name" value="DSPc"/>
    <property type="match status" value="1"/>
</dbReference>
<dbReference type="EnsemblProtists" id="EOD12068">
    <property type="protein sequence ID" value="EOD12068"/>
    <property type="gene ID" value="EMIHUDRAFT_213818"/>
</dbReference>
<dbReference type="RefSeq" id="XP_005764497.1">
    <property type="nucleotide sequence ID" value="XM_005764440.1"/>
</dbReference>
<dbReference type="GeneID" id="17258369"/>
<dbReference type="InterPro" id="IPR029021">
    <property type="entry name" value="Prot-tyrosine_phosphatase-like"/>
</dbReference>
<dbReference type="SUPFAM" id="SSF52799">
    <property type="entry name" value="(Phosphotyrosine protein) phosphatases II"/>
    <property type="match status" value="1"/>
</dbReference>
<dbReference type="HOGENOM" id="CLU_027074_11_6_1"/>
<dbReference type="InterPro" id="IPR000340">
    <property type="entry name" value="Dual-sp_phosphatase_cat-dom"/>
</dbReference>
<reference evidence="4" key="1">
    <citation type="journal article" date="2013" name="Nature">
        <title>Pan genome of the phytoplankton Emiliania underpins its global distribution.</title>
        <authorList>
            <person name="Read B.A."/>
            <person name="Kegel J."/>
            <person name="Klute M.J."/>
            <person name="Kuo A."/>
            <person name="Lefebvre S.C."/>
            <person name="Maumus F."/>
            <person name="Mayer C."/>
            <person name="Miller J."/>
            <person name="Monier A."/>
            <person name="Salamov A."/>
            <person name="Young J."/>
            <person name="Aguilar M."/>
            <person name="Claverie J.M."/>
            <person name="Frickenhaus S."/>
            <person name="Gonzalez K."/>
            <person name="Herman E.K."/>
            <person name="Lin Y.C."/>
            <person name="Napier J."/>
            <person name="Ogata H."/>
            <person name="Sarno A.F."/>
            <person name="Shmutz J."/>
            <person name="Schroeder D."/>
            <person name="de Vargas C."/>
            <person name="Verret F."/>
            <person name="von Dassow P."/>
            <person name="Valentin K."/>
            <person name="Van de Peer Y."/>
            <person name="Wheeler G."/>
            <person name="Dacks J.B."/>
            <person name="Delwiche C.F."/>
            <person name="Dyhrman S.T."/>
            <person name="Glockner G."/>
            <person name="John U."/>
            <person name="Richards T."/>
            <person name="Worden A.Z."/>
            <person name="Zhang X."/>
            <person name="Grigoriev I.V."/>
            <person name="Allen A.E."/>
            <person name="Bidle K."/>
            <person name="Borodovsky M."/>
            <person name="Bowler C."/>
            <person name="Brownlee C."/>
            <person name="Cock J.M."/>
            <person name="Elias M."/>
            <person name="Gladyshev V.N."/>
            <person name="Groth M."/>
            <person name="Guda C."/>
            <person name="Hadaegh A."/>
            <person name="Iglesias-Rodriguez M.D."/>
            <person name="Jenkins J."/>
            <person name="Jones B.M."/>
            <person name="Lawson T."/>
            <person name="Leese F."/>
            <person name="Lindquist E."/>
            <person name="Lobanov A."/>
            <person name="Lomsadze A."/>
            <person name="Malik S.B."/>
            <person name="Marsh M.E."/>
            <person name="Mackinder L."/>
            <person name="Mock T."/>
            <person name="Mueller-Roeber B."/>
            <person name="Pagarete A."/>
            <person name="Parker M."/>
            <person name="Probert I."/>
            <person name="Quesneville H."/>
            <person name="Raines C."/>
            <person name="Rensing S.A."/>
            <person name="Riano-Pachon D.M."/>
            <person name="Richier S."/>
            <person name="Rokitta S."/>
            <person name="Shiraiwa Y."/>
            <person name="Soanes D.M."/>
            <person name="van der Giezen M."/>
            <person name="Wahlund T.M."/>
            <person name="Williams B."/>
            <person name="Wilson W."/>
            <person name="Wolfe G."/>
            <person name="Wurch L.L."/>
        </authorList>
    </citation>
    <scope>NUCLEOTIDE SEQUENCE</scope>
</reference>
<dbReference type="AlphaFoldDB" id="A0A0D3ILD3"/>
<name>A0A0D3ILD3_EMIH1</name>
<dbReference type="Gene3D" id="3.90.190.10">
    <property type="entry name" value="Protein tyrosine phosphatase superfamily"/>
    <property type="match status" value="1"/>
</dbReference>
<dbReference type="PANTHER" id="PTHR46377:SF1">
    <property type="entry name" value="DUAL SPECIFICITY PROTEIN PHOSPHATASE 19"/>
    <property type="match status" value="1"/>
</dbReference>
<reference evidence="3" key="2">
    <citation type="submission" date="2024-10" db="UniProtKB">
        <authorList>
            <consortium name="EnsemblProtists"/>
        </authorList>
    </citation>
    <scope>IDENTIFICATION</scope>
</reference>
<dbReference type="Proteomes" id="UP000013827">
    <property type="component" value="Unassembled WGS sequence"/>
</dbReference>
<dbReference type="PANTHER" id="PTHR46377">
    <property type="entry name" value="DUAL SPECIFICITY PROTEIN PHOSPHATASE 19"/>
    <property type="match status" value="1"/>
</dbReference>
<accession>A0A0D3ILD3</accession>
<dbReference type="GO" id="GO:0008579">
    <property type="term" value="F:JUN kinase phosphatase activity"/>
    <property type="evidence" value="ECO:0007669"/>
    <property type="project" value="TreeGrafter"/>
</dbReference>
<dbReference type="PaxDb" id="2903-EOD12068"/>
<dbReference type="KEGG" id="ehx:EMIHUDRAFT_213818"/>
<evidence type="ECO:0000313" key="4">
    <source>
        <dbReference type="Proteomes" id="UP000013827"/>
    </source>
</evidence>